<dbReference type="PROSITE" id="PS51257">
    <property type="entry name" value="PROKAR_LIPOPROTEIN"/>
    <property type="match status" value="1"/>
</dbReference>
<dbReference type="GeneID" id="55506021"/>
<protein>
    <recommendedName>
        <fullName evidence="3">Lipoprotein</fullName>
    </recommendedName>
</protein>
<evidence type="ECO:0008006" key="3">
    <source>
        <dbReference type="Google" id="ProtNLM"/>
    </source>
</evidence>
<dbReference type="EMBL" id="AP018111">
    <property type="protein sequence ID" value="BAX60355.1"/>
    <property type="molecule type" value="Genomic_DNA"/>
</dbReference>
<proteinExistence type="predicted"/>
<evidence type="ECO:0000313" key="1">
    <source>
        <dbReference type="EMBL" id="BAX60355.1"/>
    </source>
</evidence>
<dbReference type="Proteomes" id="UP000218432">
    <property type="component" value="Chromosome 1"/>
</dbReference>
<dbReference type="RefSeq" id="WP_047900278.1">
    <property type="nucleotide sequence ID" value="NZ_AP018111.1"/>
</dbReference>
<sequence>MNRILVAAALACTTLAGCYYPYGYYPGAYYPGGYYAAAPVQPAPVYVDPGPAYYYPAPAYAPAWGGYWGPALSLNFGFGGRGGRGGWHHH</sequence>
<name>A0A1Y1BKI0_9BURK</name>
<accession>A0A1Y1BKI0</accession>
<evidence type="ECO:0000313" key="2">
    <source>
        <dbReference type="Proteomes" id="UP000218432"/>
    </source>
</evidence>
<dbReference type="AlphaFoldDB" id="A0A1Y1BKI0"/>
<gene>
    <name evidence="1" type="ORF">BSFP_032140</name>
</gene>
<organism evidence="1 2">
    <name type="scientific">Burkholderia stabilis</name>
    <dbReference type="NCBI Taxonomy" id="95485"/>
    <lineage>
        <taxon>Bacteria</taxon>
        <taxon>Pseudomonadati</taxon>
        <taxon>Pseudomonadota</taxon>
        <taxon>Betaproteobacteria</taxon>
        <taxon>Burkholderiales</taxon>
        <taxon>Burkholderiaceae</taxon>
        <taxon>Burkholderia</taxon>
        <taxon>Burkholderia cepacia complex</taxon>
    </lineage>
</organism>
<reference evidence="1 2" key="1">
    <citation type="journal article" date="2017" name="Genome Announc.">
        <title>Complete Genome Sequence of Burkholderia stabilis FERMP-21014.</title>
        <authorList>
            <person name="Konishi K."/>
            <person name="Kumagai T."/>
            <person name="Sakasegawa S."/>
            <person name="Tamura T."/>
        </authorList>
    </citation>
    <scope>NUCLEOTIDE SEQUENCE [LARGE SCALE GENOMIC DNA]</scope>
    <source>
        <strain evidence="1 2">FERMP-21014</strain>
    </source>
</reference>